<protein>
    <submittedName>
        <fullName evidence="1">Uncharacterized protein</fullName>
    </submittedName>
</protein>
<dbReference type="VEuPathDB" id="FungiDB:BD410DRAFT_552013"/>
<organism evidence="1 2">
    <name type="scientific">Rickenella mellea</name>
    <dbReference type="NCBI Taxonomy" id="50990"/>
    <lineage>
        <taxon>Eukaryota</taxon>
        <taxon>Fungi</taxon>
        <taxon>Dikarya</taxon>
        <taxon>Basidiomycota</taxon>
        <taxon>Agaricomycotina</taxon>
        <taxon>Agaricomycetes</taxon>
        <taxon>Hymenochaetales</taxon>
        <taxon>Rickenellaceae</taxon>
        <taxon>Rickenella</taxon>
    </lineage>
</organism>
<dbReference type="Proteomes" id="UP000294933">
    <property type="component" value="Unassembled WGS sequence"/>
</dbReference>
<reference evidence="1 2" key="1">
    <citation type="submission" date="2018-06" db="EMBL/GenBank/DDBJ databases">
        <title>A transcriptomic atlas of mushroom development highlights an independent origin of complex multicellularity.</title>
        <authorList>
            <consortium name="DOE Joint Genome Institute"/>
            <person name="Krizsan K."/>
            <person name="Almasi E."/>
            <person name="Merenyi Z."/>
            <person name="Sahu N."/>
            <person name="Viragh M."/>
            <person name="Koszo T."/>
            <person name="Mondo S."/>
            <person name="Kiss B."/>
            <person name="Balint B."/>
            <person name="Kues U."/>
            <person name="Barry K."/>
            <person name="Hegedus J.C."/>
            <person name="Henrissat B."/>
            <person name="Johnson J."/>
            <person name="Lipzen A."/>
            <person name="Ohm R."/>
            <person name="Nagy I."/>
            <person name="Pangilinan J."/>
            <person name="Yan J."/>
            <person name="Xiong Y."/>
            <person name="Grigoriev I.V."/>
            <person name="Hibbett D.S."/>
            <person name="Nagy L.G."/>
        </authorList>
    </citation>
    <scope>NUCLEOTIDE SEQUENCE [LARGE SCALE GENOMIC DNA]</scope>
    <source>
        <strain evidence="1 2">SZMC22713</strain>
    </source>
</reference>
<keyword evidence="2" id="KW-1185">Reference proteome</keyword>
<sequence length="166" mass="19047">MPWSPTVPRLGLRFVKGRYAESCIGCRSRSTSRLIAWMSSMHACFLSSLILHYLSSSRSRPIKRHDAEFTAIHPMTLHHQQIAQQHLHDLSNEIVYAVGVRVGNRHSTICVTTNIPRGTSDFVLCDYVSSVDLCHTIRFRYSFFRNHLAPNLNSLLAMRWPQILQV</sequence>
<gene>
    <name evidence="1" type="ORF">BD410DRAFT_552013</name>
</gene>
<proteinExistence type="predicted"/>
<evidence type="ECO:0000313" key="1">
    <source>
        <dbReference type="EMBL" id="TDL17340.1"/>
    </source>
</evidence>
<dbReference type="EMBL" id="ML170223">
    <property type="protein sequence ID" value="TDL17340.1"/>
    <property type="molecule type" value="Genomic_DNA"/>
</dbReference>
<name>A0A4Y7PS54_9AGAM</name>
<evidence type="ECO:0000313" key="2">
    <source>
        <dbReference type="Proteomes" id="UP000294933"/>
    </source>
</evidence>
<accession>A0A4Y7PS54</accession>
<dbReference type="AlphaFoldDB" id="A0A4Y7PS54"/>